<evidence type="ECO:0000259" key="7">
    <source>
        <dbReference type="PROSITE" id="PS50026"/>
    </source>
</evidence>
<dbReference type="GO" id="GO:0001756">
    <property type="term" value="P:somitogenesis"/>
    <property type="evidence" value="ECO:0007669"/>
    <property type="project" value="Ensembl"/>
</dbReference>
<sequence>MNLIWSSRLLGATVVFLFIKVGTGCDGSDCTKSQQSEKTTEISGYLSQIHGMKALSDERKHGDAGSVIPFVGITGSSRQSRSCCQNGGTCILGSFCACPKHFTGRSCEYDDRIRNCGGILHGEWVKKGCSYCRCGYGVFHCFPQVFHHNCDDSQEVLWFRSAGSEMQQPQCFVCLALFCLIFFFL</sequence>
<dbReference type="GO" id="GO:0001889">
    <property type="term" value="P:liver development"/>
    <property type="evidence" value="ECO:0007669"/>
    <property type="project" value="Ensembl"/>
</dbReference>
<proteinExistence type="inferred from homology"/>
<evidence type="ECO:0000313" key="9">
    <source>
        <dbReference type="Proteomes" id="UP000261540"/>
    </source>
</evidence>
<dbReference type="STRING" id="1676925.ENSPKIP00000004155"/>
<dbReference type="FunFam" id="2.10.25.10:FF:000421">
    <property type="entry name" value="Teratocarcinoma-derived growth factor"/>
    <property type="match status" value="1"/>
</dbReference>
<dbReference type="CDD" id="cd00054">
    <property type="entry name" value="EGF_CA"/>
    <property type="match status" value="1"/>
</dbReference>
<comment type="caution">
    <text evidence="5">Lacks conserved residue(s) required for the propagation of feature annotation.</text>
</comment>
<keyword evidence="4" id="KW-0325">Glycoprotein</keyword>
<dbReference type="PROSITE" id="PS50026">
    <property type="entry name" value="EGF_3"/>
    <property type="match status" value="1"/>
</dbReference>
<dbReference type="GO" id="GO:0021999">
    <property type="term" value="P:neural plate anterior/posterior regionalization"/>
    <property type="evidence" value="ECO:0007669"/>
    <property type="project" value="Ensembl"/>
</dbReference>
<dbReference type="GO" id="GO:0048382">
    <property type="term" value="P:mesendoderm development"/>
    <property type="evidence" value="ECO:0007669"/>
    <property type="project" value="Ensembl"/>
</dbReference>
<comment type="similarity">
    <text evidence="1">Belongs to the EGF-CFC (Cripto-1/FRL1/Cryptic) family.</text>
</comment>
<dbReference type="GO" id="GO:0009953">
    <property type="term" value="P:dorsal/ventral pattern formation"/>
    <property type="evidence" value="ECO:0007669"/>
    <property type="project" value="Ensembl"/>
</dbReference>
<dbReference type="InterPro" id="IPR019011">
    <property type="entry name" value="Cryptic/Cripto_CFC-dom"/>
</dbReference>
<evidence type="ECO:0000256" key="6">
    <source>
        <dbReference type="SAM" id="SignalP"/>
    </source>
</evidence>
<dbReference type="GO" id="GO:0060975">
    <property type="term" value="P:cardioblast migration to the midline involved in heart field formation"/>
    <property type="evidence" value="ECO:0007669"/>
    <property type="project" value="Ensembl"/>
</dbReference>
<dbReference type="Proteomes" id="UP000261540">
    <property type="component" value="Unplaced"/>
</dbReference>
<dbReference type="GO" id="GO:0072045">
    <property type="term" value="P:convergent extension involved in nephron morphogenesis"/>
    <property type="evidence" value="ECO:0007669"/>
    <property type="project" value="Ensembl"/>
</dbReference>
<dbReference type="GO" id="GO:0001843">
    <property type="term" value="P:neural tube closure"/>
    <property type="evidence" value="ECO:0007669"/>
    <property type="project" value="Ensembl"/>
</dbReference>
<organism evidence="8 9">
    <name type="scientific">Paramormyrops kingsleyae</name>
    <dbReference type="NCBI Taxonomy" id="1676925"/>
    <lineage>
        <taxon>Eukaryota</taxon>
        <taxon>Metazoa</taxon>
        <taxon>Chordata</taxon>
        <taxon>Craniata</taxon>
        <taxon>Vertebrata</taxon>
        <taxon>Euteleostomi</taxon>
        <taxon>Actinopterygii</taxon>
        <taxon>Neopterygii</taxon>
        <taxon>Teleostei</taxon>
        <taxon>Osteoglossocephala</taxon>
        <taxon>Osteoglossomorpha</taxon>
        <taxon>Osteoglossiformes</taxon>
        <taxon>Mormyridae</taxon>
        <taxon>Paramormyrops</taxon>
    </lineage>
</organism>
<keyword evidence="9" id="KW-1185">Reference proteome</keyword>
<evidence type="ECO:0000313" key="8">
    <source>
        <dbReference type="Ensembl" id="ENSPKIP00000004155.1"/>
    </source>
</evidence>
<evidence type="ECO:0000256" key="3">
    <source>
        <dbReference type="ARBA" id="ARBA00023157"/>
    </source>
</evidence>
<dbReference type="GO" id="GO:0048339">
    <property type="term" value="P:paraxial mesoderm development"/>
    <property type="evidence" value="ECO:0007669"/>
    <property type="project" value="Ensembl"/>
</dbReference>
<dbReference type="GO" id="GO:0048570">
    <property type="term" value="P:notochord morphogenesis"/>
    <property type="evidence" value="ECO:0007669"/>
    <property type="project" value="Ensembl"/>
</dbReference>
<dbReference type="PROSITE" id="PS00022">
    <property type="entry name" value="EGF_1"/>
    <property type="match status" value="1"/>
</dbReference>
<dbReference type="GO" id="GO:0021508">
    <property type="term" value="P:floor plate formation"/>
    <property type="evidence" value="ECO:0007669"/>
    <property type="project" value="Ensembl"/>
</dbReference>
<dbReference type="GO" id="GO:0060041">
    <property type="term" value="P:retina development in camera-type eye"/>
    <property type="evidence" value="ECO:0007669"/>
    <property type="project" value="Ensembl"/>
</dbReference>
<dbReference type="GO" id="GO:0048854">
    <property type="term" value="P:brain morphogenesis"/>
    <property type="evidence" value="ECO:0007669"/>
    <property type="project" value="Ensembl"/>
</dbReference>
<dbReference type="GO" id="GO:0021537">
    <property type="term" value="P:telencephalon development"/>
    <property type="evidence" value="ECO:0007669"/>
    <property type="project" value="Ensembl"/>
</dbReference>
<dbReference type="GO" id="GO:0030325">
    <property type="term" value="P:adrenal gland development"/>
    <property type="evidence" value="ECO:0007669"/>
    <property type="project" value="Ensembl"/>
</dbReference>
<keyword evidence="3 5" id="KW-1015">Disulfide bond</keyword>
<dbReference type="GO" id="GO:0060027">
    <property type="term" value="P:convergent extension involved in gastrulation"/>
    <property type="evidence" value="ECO:0007669"/>
    <property type="project" value="Ensembl"/>
</dbReference>
<reference evidence="8" key="2">
    <citation type="submission" date="2025-09" db="UniProtKB">
        <authorList>
            <consortium name="Ensembl"/>
        </authorList>
    </citation>
    <scope>IDENTIFICATION</scope>
</reference>
<dbReference type="GO" id="GO:0001706">
    <property type="term" value="P:endoderm formation"/>
    <property type="evidence" value="ECO:0007669"/>
    <property type="project" value="Ensembl"/>
</dbReference>
<feature type="domain" description="EGF-like" evidence="7">
    <location>
        <begin position="79"/>
        <end position="108"/>
    </location>
</feature>
<feature type="signal peptide" evidence="6">
    <location>
        <begin position="1"/>
        <end position="24"/>
    </location>
</feature>
<feature type="chain" id="PRO_5017463073" evidence="6">
    <location>
        <begin position="25"/>
        <end position="185"/>
    </location>
</feature>
<feature type="disulfide bond" evidence="5">
    <location>
        <begin position="98"/>
        <end position="107"/>
    </location>
</feature>
<dbReference type="GO" id="GO:0031018">
    <property type="term" value="P:endocrine pancreas development"/>
    <property type="evidence" value="ECO:0007669"/>
    <property type="project" value="Ensembl"/>
</dbReference>
<dbReference type="AlphaFoldDB" id="A0A3B3QEY9"/>
<dbReference type="GO" id="GO:0007165">
    <property type="term" value="P:signal transduction"/>
    <property type="evidence" value="ECO:0007669"/>
    <property type="project" value="UniProtKB-ARBA"/>
</dbReference>
<dbReference type="GO" id="GO:0060037">
    <property type="term" value="P:pharyngeal system development"/>
    <property type="evidence" value="ECO:0007669"/>
    <property type="project" value="Ensembl"/>
</dbReference>
<dbReference type="GO" id="GO:0009897">
    <property type="term" value="C:external side of plasma membrane"/>
    <property type="evidence" value="ECO:0007669"/>
    <property type="project" value="Ensembl"/>
</dbReference>
<protein>
    <submittedName>
        <fullName evidence="8">Teratocarcinoma-derived growth factor 1</fullName>
    </submittedName>
</protein>
<dbReference type="GO" id="GO:0050930">
    <property type="term" value="P:induction of positive chemotaxis"/>
    <property type="evidence" value="ECO:0007669"/>
    <property type="project" value="Ensembl"/>
</dbReference>
<dbReference type="GO" id="GO:0001707">
    <property type="term" value="P:mesoderm formation"/>
    <property type="evidence" value="ECO:0007669"/>
    <property type="project" value="Ensembl"/>
</dbReference>
<dbReference type="Pfam" id="PF09443">
    <property type="entry name" value="CFC"/>
    <property type="match status" value="1"/>
</dbReference>
<keyword evidence="2 5" id="KW-0245">EGF-like domain</keyword>
<evidence type="ECO:0000256" key="2">
    <source>
        <dbReference type="ARBA" id="ARBA00022536"/>
    </source>
</evidence>
<evidence type="ECO:0000256" key="1">
    <source>
        <dbReference type="ARBA" id="ARBA00007384"/>
    </source>
</evidence>
<evidence type="ECO:0000256" key="5">
    <source>
        <dbReference type="PROSITE-ProRule" id="PRU00076"/>
    </source>
</evidence>
<dbReference type="RefSeq" id="XP_023678902.1">
    <property type="nucleotide sequence ID" value="XM_023823134.2"/>
</dbReference>
<dbReference type="Ensembl" id="ENSPKIT00000028133.1">
    <property type="protein sequence ID" value="ENSPKIP00000004155.1"/>
    <property type="gene ID" value="ENSPKIG00000021384.1"/>
</dbReference>
<dbReference type="GO" id="GO:0021501">
    <property type="term" value="P:prechordal plate formation"/>
    <property type="evidence" value="ECO:0007669"/>
    <property type="project" value="Ensembl"/>
</dbReference>
<dbReference type="GO" id="GO:0007398">
    <property type="term" value="P:ectoderm development"/>
    <property type="evidence" value="ECO:0007669"/>
    <property type="project" value="Ensembl"/>
</dbReference>
<dbReference type="GO" id="GO:0008354">
    <property type="term" value="P:germ cell migration"/>
    <property type="evidence" value="ECO:0007669"/>
    <property type="project" value="Ensembl"/>
</dbReference>
<dbReference type="GeneTree" id="ENSGT00940000166301"/>
<dbReference type="GO" id="GO:0048565">
    <property type="term" value="P:digestive tract development"/>
    <property type="evidence" value="ECO:0007669"/>
    <property type="project" value="Ensembl"/>
</dbReference>
<dbReference type="GO" id="GO:0035775">
    <property type="term" value="P:pronephric glomerulus morphogenesis"/>
    <property type="evidence" value="ECO:0007669"/>
    <property type="project" value="Ensembl"/>
</dbReference>
<keyword evidence="6" id="KW-0732">Signal</keyword>
<accession>A0A3B3QEY9</accession>
<dbReference type="GO" id="GO:0090008">
    <property type="term" value="P:hypoblast development"/>
    <property type="evidence" value="ECO:0007669"/>
    <property type="project" value="Ensembl"/>
</dbReference>
<reference evidence="8" key="1">
    <citation type="submission" date="2025-08" db="UniProtKB">
        <authorList>
            <consortium name="Ensembl"/>
        </authorList>
    </citation>
    <scope>IDENTIFICATION</scope>
</reference>
<dbReference type="GO" id="GO:0046619">
    <property type="term" value="P:lens placode formation involved in camera-type eye formation"/>
    <property type="evidence" value="ECO:0007669"/>
    <property type="project" value="Ensembl"/>
</dbReference>
<dbReference type="InterPro" id="IPR000742">
    <property type="entry name" value="EGF"/>
</dbReference>
<dbReference type="Gene3D" id="2.10.25.10">
    <property type="entry name" value="Laminin"/>
    <property type="match status" value="1"/>
</dbReference>
<name>A0A3B3QEY9_9TELE</name>
<dbReference type="GO" id="GO:0021854">
    <property type="term" value="P:hypothalamus development"/>
    <property type="evidence" value="ECO:0007669"/>
    <property type="project" value="Ensembl"/>
</dbReference>
<dbReference type="CTD" id="30304"/>
<dbReference type="SUPFAM" id="SSF57196">
    <property type="entry name" value="EGF/Laminin"/>
    <property type="match status" value="2"/>
</dbReference>
<dbReference type="GeneID" id="111849863"/>
<evidence type="ECO:0000256" key="4">
    <source>
        <dbReference type="ARBA" id="ARBA00023180"/>
    </source>
</evidence>
<dbReference type="GO" id="GO:0007368">
    <property type="term" value="P:determination of left/right symmetry"/>
    <property type="evidence" value="ECO:0007669"/>
    <property type="project" value="Ensembl"/>
</dbReference>